<evidence type="ECO:0000313" key="7">
    <source>
        <dbReference type="Proteomes" id="UP000030693"/>
    </source>
</evidence>
<dbReference type="STRING" id="691883.A0A058Z7N4"/>
<protein>
    <recommendedName>
        <fullName evidence="3">Nucleolar protein 16</fullName>
    </recommendedName>
</protein>
<sequence length="211" mass="23323">MATARQRRRTKNPNRKVTRRVSDRQKNIHIENPALREAWDKRLTLKQNFERLGLALDPNAAAPLAQKPFMDYLRPLDSLGLAKPVEDPSVLEQFEERASKPDTVHIQRLTENEANRMLKFRQKYGSGIVGDSSKDDYVKMARDLKLNVYQLTANQIKKKLAALDAGLAPIPAVYKMEYAKKAAAKAASEAAAAAAAEAVAAAKKAAKAASN</sequence>
<dbReference type="GO" id="GO:0005730">
    <property type="term" value="C:nucleolus"/>
    <property type="evidence" value="ECO:0007669"/>
    <property type="project" value="UniProtKB-SubCell"/>
</dbReference>
<feature type="region of interest" description="Disordered" evidence="5">
    <location>
        <begin position="1"/>
        <end position="21"/>
    </location>
</feature>
<dbReference type="RefSeq" id="XP_009494806.1">
    <property type="nucleotide sequence ID" value="XM_009496531.1"/>
</dbReference>
<dbReference type="OrthoDB" id="285729at2759"/>
<dbReference type="Pfam" id="PF09420">
    <property type="entry name" value="Nop16"/>
    <property type="match status" value="2"/>
</dbReference>
<dbReference type="PANTHER" id="PTHR13243">
    <property type="entry name" value="HSPC111 PROTEIN-RELATED"/>
    <property type="match status" value="1"/>
</dbReference>
<feature type="compositionally biased region" description="Basic residues" evidence="5">
    <location>
        <begin position="1"/>
        <end position="19"/>
    </location>
</feature>
<keyword evidence="4" id="KW-0539">Nucleus</keyword>
<accession>A0A058Z7N4</accession>
<proteinExistence type="inferred from homology"/>
<evidence type="ECO:0000256" key="3">
    <source>
        <dbReference type="ARBA" id="ARBA00015522"/>
    </source>
</evidence>
<dbReference type="PANTHER" id="PTHR13243:SF1">
    <property type="entry name" value="NUCLEOLAR PROTEIN 16"/>
    <property type="match status" value="1"/>
</dbReference>
<gene>
    <name evidence="6" type="ORF">H696_02620</name>
</gene>
<comment type="subcellular location">
    <subcellularLocation>
        <location evidence="1">Nucleus</location>
        <location evidence="1">Nucleolus</location>
    </subcellularLocation>
</comment>
<name>A0A058Z7N4_FONAL</name>
<keyword evidence="7" id="KW-1185">Reference proteome</keyword>
<evidence type="ECO:0000313" key="6">
    <source>
        <dbReference type="EMBL" id="KCV70290.1"/>
    </source>
</evidence>
<dbReference type="GeneID" id="20527345"/>
<evidence type="ECO:0000256" key="1">
    <source>
        <dbReference type="ARBA" id="ARBA00004604"/>
    </source>
</evidence>
<dbReference type="EMBL" id="KB932204">
    <property type="protein sequence ID" value="KCV70290.1"/>
    <property type="molecule type" value="Genomic_DNA"/>
</dbReference>
<dbReference type="Proteomes" id="UP000030693">
    <property type="component" value="Unassembled WGS sequence"/>
</dbReference>
<evidence type="ECO:0000256" key="2">
    <source>
        <dbReference type="ARBA" id="ARBA00008479"/>
    </source>
</evidence>
<organism evidence="6">
    <name type="scientific">Fonticula alba</name>
    <name type="common">Slime mold</name>
    <dbReference type="NCBI Taxonomy" id="691883"/>
    <lineage>
        <taxon>Eukaryota</taxon>
        <taxon>Rotosphaerida</taxon>
        <taxon>Fonticulaceae</taxon>
        <taxon>Fonticula</taxon>
    </lineage>
</organism>
<evidence type="ECO:0000256" key="5">
    <source>
        <dbReference type="SAM" id="MobiDB-lite"/>
    </source>
</evidence>
<comment type="similarity">
    <text evidence="2">Belongs to the NOP16 family.</text>
</comment>
<dbReference type="InterPro" id="IPR019002">
    <property type="entry name" value="Ribosome_biogenesis_Nop16"/>
</dbReference>
<dbReference type="GO" id="GO:0042273">
    <property type="term" value="P:ribosomal large subunit biogenesis"/>
    <property type="evidence" value="ECO:0007669"/>
    <property type="project" value="TreeGrafter"/>
</dbReference>
<dbReference type="AlphaFoldDB" id="A0A058Z7N4"/>
<evidence type="ECO:0000256" key="4">
    <source>
        <dbReference type="ARBA" id="ARBA00023242"/>
    </source>
</evidence>
<reference evidence="6" key="1">
    <citation type="submission" date="2013-04" db="EMBL/GenBank/DDBJ databases">
        <title>The Genome Sequence of Fonticula alba ATCC 38817.</title>
        <authorList>
            <consortium name="The Broad Institute Genomics Platform"/>
            <person name="Russ C."/>
            <person name="Cuomo C."/>
            <person name="Burger G."/>
            <person name="Gray M.W."/>
            <person name="Holland P.W.H."/>
            <person name="King N."/>
            <person name="Lang F.B.F."/>
            <person name="Roger A.J."/>
            <person name="Ruiz-Trillo I."/>
            <person name="Brown M."/>
            <person name="Walker B."/>
            <person name="Young S."/>
            <person name="Zeng Q."/>
            <person name="Gargeya S."/>
            <person name="Fitzgerald M."/>
            <person name="Haas B."/>
            <person name="Abouelleil A."/>
            <person name="Allen A.W."/>
            <person name="Alvarado L."/>
            <person name="Arachchi H.M."/>
            <person name="Berlin A.M."/>
            <person name="Chapman S.B."/>
            <person name="Gainer-Dewar J."/>
            <person name="Goldberg J."/>
            <person name="Griggs A."/>
            <person name="Gujja S."/>
            <person name="Hansen M."/>
            <person name="Howarth C."/>
            <person name="Imamovic A."/>
            <person name="Ireland A."/>
            <person name="Larimer J."/>
            <person name="McCowan C."/>
            <person name="Murphy C."/>
            <person name="Pearson M."/>
            <person name="Poon T.W."/>
            <person name="Priest M."/>
            <person name="Roberts A."/>
            <person name="Saif S."/>
            <person name="Shea T."/>
            <person name="Sisk P."/>
            <person name="Sykes S."/>
            <person name="Wortman J."/>
            <person name="Nusbaum C."/>
            <person name="Birren B."/>
        </authorList>
    </citation>
    <scope>NUCLEOTIDE SEQUENCE [LARGE SCALE GENOMIC DNA]</scope>
    <source>
        <strain evidence="6">ATCC 38817</strain>
    </source>
</reference>
<dbReference type="OMA" id="ISKANYR"/>